<name>A0A1X7PHJ6_9MICO</name>
<evidence type="ECO:0000256" key="2">
    <source>
        <dbReference type="ARBA" id="ARBA00023125"/>
    </source>
</evidence>
<dbReference type="PROSITE" id="PS50949">
    <property type="entry name" value="HTH_GNTR"/>
    <property type="match status" value="1"/>
</dbReference>
<dbReference type="PANTHER" id="PTHR43537:SF45">
    <property type="entry name" value="GNTR FAMILY REGULATORY PROTEIN"/>
    <property type="match status" value="1"/>
</dbReference>
<evidence type="ECO:0000256" key="3">
    <source>
        <dbReference type="ARBA" id="ARBA00023163"/>
    </source>
</evidence>
<dbReference type="GO" id="GO:0003700">
    <property type="term" value="F:DNA-binding transcription factor activity"/>
    <property type="evidence" value="ECO:0007669"/>
    <property type="project" value="InterPro"/>
</dbReference>
<dbReference type="InterPro" id="IPR036388">
    <property type="entry name" value="WH-like_DNA-bd_sf"/>
</dbReference>
<evidence type="ECO:0000256" key="1">
    <source>
        <dbReference type="ARBA" id="ARBA00023015"/>
    </source>
</evidence>
<accession>A0A1X7PHJ6</accession>
<evidence type="ECO:0000313" key="6">
    <source>
        <dbReference type="EMBL" id="SMH51016.1"/>
    </source>
</evidence>
<dbReference type="STRING" id="1891671.SAMN06295885_3659"/>
<dbReference type="Pfam" id="PF07729">
    <property type="entry name" value="FCD"/>
    <property type="match status" value="1"/>
</dbReference>
<keyword evidence="2" id="KW-0238">DNA-binding</keyword>
<organism evidence="6 7">
    <name type="scientific">Rathayibacter oskolensis</name>
    <dbReference type="NCBI Taxonomy" id="1891671"/>
    <lineage>
        <taxon>Bacteria</taxon>
        <taxon>Bacillati</taxon>
        <taxon>Actinomycetota</taxon>
        <taxon>Actinomycetes</taxon>
        <taxon>Micrococcales</taxon>
        <taxon>Microbacteriaceae</taxon>
        <taxon>Rathayibacter</taxon>
    </lineage>
</organism>
<dbReference type="CDD" id="cd07377">
    <property type="entry name" value="WHTH_GntR"/>
    <property type="match status" value="1"/>
</dbReference>
<gene>
    <name evidence="6" type="ORF">SAMN06295885_3659</name>
</gene>
<dbReference type="Pfam" id="PF00392">
    <property type="entry name" value="GntR"/>
    <property type="match status" value="1"/>
</dbReference>
<feature type="region of interest" description="Disordered" evidence="4">
    <location>
        <begin position="1"/>
        <end position="20"/>
    </location>
</feature>
<dbReference type="GO" id="GO:0003677">
    <property type="term" value="F:DNA binding"/>
    <property type="evidence" value="ECO:0007669"/>
    <property type="project" value="UniProtKB-KW"/>
</dbReference>
<dbReference type="SUPFAM" id="SSF48008">
    <property type="entry name" value="GntR ligand-binding domain-like"/>
    <property type="match status" value="1"/>
</dbReference>
<protein>
    <submittedName>
        <fullName evidence="6">Transcriptional regulator, GntR family</fullName>
    </submittedName>
</protein>
<dbReference type="AlphaFoldDB" id="A0A1X7PHJ6"/>
<dbReference type="InterPro" id="IPR036390">
    <property type="entry name" value="WH_DNA-bd_sf"/>
</dbReference>
<evidence type="ECO:0000313" key="7">
    <source>
        <dbReference type="Proteomes" id="UP000193711"/>
    </source>
</evidence>
<dbReference type="SMART" id="SM00345">
    <property type="entry name" value="HTH_GNTR"/>
    <property type="match status" value="1"/>
</dbReference>
<dbReference type="Gene3D" id="1.10.10.10">
    <property type="entry name" value="Winged helix-like DNA-binding domain superfamily/Winged helix DNA-binding domain"/>
    <property type="match status" value="1"/>
</dbReference>
<dbReference type="SUPFAM" id="SSF46785">
    <property type="entry name" value="Winged helix' DNA-binding domain"/>
    <property type="match status" value="1"/>
</dbReference>
<keyword evidence="7" id="KW-1185">Reference proteome</keyword>
<feature type="domain" description="HTH gntR-type" evidence="5">
    <location>
        <begin position="64"/>
        <end position="131"/>
    </location>
</feature>
<evidence type="ECO:0000259" key="5">
    <source>
        <dbReference type="PROSITE" id="PS50949"/>
    </source>
</evidence>
<dbReference type="Proteomes" id="UP000193711">
    <property type="component" value="Unassembled WGS sequence"/>
</dbReference>
<sequence length="272" mass="30240">MTDRHRIATVPPSAPHRAERSAEGIVRDATAIVRPRPQRRIQYIAQCYRRPMPIPTTAAVSPRSLLRDDVYRALRDAIVDGTFEPGERLRDQELEAWLGVSRTPIREALLRLARVGLVTAKPGRATIVTPSTTKSVSDAQQIAASMHELATRLAGPSVTPESLDAMEAANAAFARALERTDVERALEADDAFHAVLTRLSGNGMIDDVLEQATPLIRRAERQRFGSLAGRESVEQHRAIVERLRERDVEGAAALSRENWMTLDRHLHEEEEG</sequence>
<reference evidence="7" key="1">
    <citation type="submission" date="2017-04" db="EMBL/GenBank/DDBJ databases">
        <authorList>
            <person name="Varghese N."/>
            <person name="Submissions S."/>
        </authorList>
    </citation>
    <scope>NUCLEOTIDE SEQUENCE [LARGE SCALE GENOMIC DNA]</scope>
    <source>
        <strain evidence="7">VKM Ac-2121</strain>
    </source>
</reference>
<dbReference type="SMART" id="SM00895">
    <property type="entry name" value="FCD"/>
    <property type="match status" value="1"/>
</dbReference>
<keyword evidence="1" id="KW-0805">Transcription regulation</keyword>
<dbReference type="InterPro" id="IPR008920">
    <property type="entry name" value="TF_FadR/GntR_C"/>
</dbReference>
<dbReference type="Gene3D" id="1.20.120.530">
    <property type="entry name" value="GntR ligand-binding domain-like"/>
    <property type="match status" value="1"/>
</dbReference>
<keyword evidence="3" id="KW-0804">Transcription</keyword>
<dbReference type="InterPro" id="IPR011711">
    <property type="entry name" value="GntR_C"/>
</dbReference>
<dbReference type="PANTHER" id="PTHR43537">
    <property type="entry name" value="TRANSCRIPTIONAL REGULATOR, GNTR FAMILY"/>
    <property type="match status" value="1"/>
</dbReference>
<evidence type="ECO:0000256" key="4">
    <source>
        <dbReference type="SAM" id="MobiDB-lite"/>
    </source>
</evidence>
<proteinExistence type="predicted"/>
<dbReference type="InterPro" id="IPR000524">
    <property type="entry name" value="Tscrpt_reg_HTH_GntR"/>
</dbReference>
<dbReference type="EMBL" id="FXBM01000004">
    <property type="protein sequence ID" value="SMH51016.1"/>
    <property type="molecule type" value="Genomic_DNA"/>
</dbReference>